<protein>
    <submittedName>
        <fullName evidence="2">Helix-turn-helix</fullName>
    </submittedName>
</protein>
<gene>
    <name evidence="2" type="ORF">SAMN05421850_110139</name>
</gene>
<feature type="domain" description="HTH cro/C1-type" evidence="1">
    <location>
        <begin position="20"/>
        <end position="49"/>
    </location>
</feature>
<organism evidence="2 3">
    <name type="scientific">Lutimaribacter saemankumensis</name>
    <dbReference type="NCBI Taxonomy" id="490829"/>
    <lineage>
        <taxon>Bacteria</taxon>
        <taxon>Pseudomonadati</taxon>
        <taxon>Pseudomonadota</taxon>
        <taxon>Alphaproteobacteria</taxon>
        <taxon>Rhodobacterales</taxon>
        <taxon>Roseobacteraceae</taxon>
        <taxon>Lutimaribacter</taxon>
    </lineage>
</organism>
<dbReference type="Gene3D" id="1.10.260.40">
    <property type="entry name" value="lambda repressor-like DNA-binding domains"/>
    <property type="match status" value="1"/>
</dbReference>
<dbReference type="InterPro" id="IPR001387">
    <property type="entry name" value="Cro/C1-type_HTH"/>
</dbReference>
<dbReference type="GO" id="GO:0003677">
    <property type="term" value="F:DNA binding"/>
    <property type="evidence" value="ECO:0007669"/>
    <property type="project" value="InterPro"/>
</dbReference>
<dbReference type="OrthoDB" id="7597230at2"/>
<dbReference type="Proteomes" id="UP000199340">
    <property type="component" value="Unassembled WGS sequence"/>
</dbReference>
<dbReference type="SUPFAM" id="SSF47413">
    <property type="entry name" value="lambda repressor-like DNA-binding domains"/>
    <property type="match status" value="1"/>
</dbReference>
<dbReference type="Pfam" id="PF01381">
    <property type="entry name" value="HTH_3"/>
    <property type="match status" value="1"/>
</dbReference>
<evidence type="ECO:0000313" key="3">
    <source>
        <dbReference type="Proteomes" id="UP000199340"/>
    </source>
</evidence>
<dbReference type="CDD" id="cd00093">
    <property type="entry name" value="HTH_XRE"/>
    <property type="match status" value="1"/>
</dbReference>
<evidence type="ECO:0000313" key="2">
    <source>
        <dbReference type="EMBL" id="SDJ24759.1"/>
    </source>
</evidence>
<sequence>MIVTFIRLAMGSRMQTGNDVKEARVPKDWSQRELARRADFDRNAVSHWEARPVLDPKGYATGKMTVSSPI</sequence>
<evidence type="ECO:0000259" key="1">
    <source>
        <dbReference type="PROSITE" id="PS50943"/>
    </source>
</evidence>
<keyword evidence="3" id="KW-1185">Reference proteome</keyword>
<dbReference type="AlphaFoldDB" id="A0A1G8S6B4"/>
<dbReference type="InterPro" id="IPR010982">
    <property type="entry name" value="Lambda_DNA-bd_dom_sf"/>
</dbReference>
<dbReference type="EMBL" id="FNEB01000010">
    <property type="protein sequence ID" value="SDJ24759.1"/>
    <property type="molecule type" value="Genomic_DNA"/>
</dbReference>
<reference evidence="2 3" key="1">
    <citation type="submission" date="2016-10" db="EMBL/GenBank/DDBJ databases">
        <authorList>
            <person name="de Groot N.N."/>
        </authorList>
    </citation>
    <scope>NUCLEOTIDE SEQUENCE [LARGE SCALE GENOMIC DNA]</scope>
    <source>
        <strain evidence="2 3">DSM 28010</strain>
    </source>
</reference>
<proteinExistence type="predicted"/>
<dbReference type="STRING" id="490829.SAMN05421850_110139"/>
<dbReference type="PROSITE" id="PS50943">
    <property type="entry name" value="HTH_CROC1"/>
    <property type="match status" value="1"/>
</dbReference>
<accession>A0A1G8S6B4</accession>
<name>A0A1G8S6B4_9RHOB</name>